<dbReference type="FunFam" id="3.30.200.20:FF:000264">
    <property type="entry name" value="Protein-ribulosamine 3-kinase, chloroplastic"/>
    <property type="match status" value="1"/>
</dbReference>
<keyword evidence="6" id="KW-0067">ATP-binding</keyword>
<protein>
    <recommendedName>
        <fullName evidence="2">protein-ribulosamine 3-kinase</fullName>
        <ecNumber evidence="2">2.7.1.172</ecNumber>
    </recommendedName>
</protein>
<evidence type="ECO:0000256" key="6">
    <source>
        <dbReference type="ARBA" id="ARBA00022840"/>
    </source>
</evidence>
<keyword evidence="5 9" id="KW-0418">Kinase</keyword>
<organism evidence="10 11">
    <name type="scientific">Paralvinella palmiformis</name>
    <dbReference type="NCBI Taxonomy" id="53620"/>
    <lineage>
        <taxon>Eukaryota</taxon>
        <taxon>Metazoa</taxon>
        <taxon>Spiralia</taxon>
        <taxon>Lophotrochozoa</taxon>
        <taxon>Annelida</taxon>
        <taxon>Polychaeta</taxon>
        <taxon>Sedentaria</taxon>
        <taxon>Canalipalpata</taxon>
        <taxon>Terebellida</taxon>
        <taxon>Terebelliformia</taxon>
        <taxon>Alvinellidae</taxon>
        <taxon>Paralvinella</taxon>
    </lineage>
</organism>
<dbReference type="InterPro" id="IPR016477">
    <property type="entry name" value="Fructo-/Ketosamine-3-kinase"/>
</dbReference>
<evidence type="ECO:0000256" key="9">
    <source>
        <dbReference type="PIRNR" id="PIRNR006221"/>
    </source>
</evidence>
<dbReference type="PANTHER" id="PTHR12149">
    <property type="entry name" value="FRUCTOSAMINE 3 KINASE-RELATED PROTEIN"/>
    <property type="match status" value="1"/>
</dbReference>
<evidence type="ECO:0000256" key="5">
    <source>
        <dbReference type="ARBA" id="ARBA00022777"/>
    </source>
</evidence>
<sequence length="307" mass="34485">MEAVLKKELGCSSVKSYGASGGGCISAGQGYVVDGKAVFVKTNDKEGARIMFDGEAASLEVILNTQTVKVPKPIKVFDCQEVGSALVMEYFDMRALRKFMGTLGTQMARLHLYNSEQGKLLSKSDSSVHKPETVNYVDQFGFHIPTCCGFIPQDNTWEKDWVASINMQKLQQQLDLIEQTYHDRETQSLWSEAQLKITKLFDGLNIVPALLHGDLWSGNAAEIDDRPVIFDAASFYGHNEFDLAIAMMFGGFGQDFFQSYHKLIPKAPGFDQRNQLYQLFHYLNHWNHFGTGYRSQSIALLKKLAKL</sequence>
<keyword evidence="11" id="KW-1185">Reference proteome</keyword>
<dbReference type="PANTHER" id="PTHR12149:SF8">
    <property type="entry name" value="PROTEIN-RIBULOSAMINE 3-KINASE"/>
    <property type="match status" value="1"/>
</dbReference>
<proteinExistence type="inferred from homology"/>
<dbReference type="InterPro" id="IPR011009">
    <property type="entry name" value="Kinase-like_dom_sf"/>
</dbReference>
<dbReference type="SUPFAM" id="SSF56112">
    <property type="entry name" value="Protein kinase-like (PK-like)"/>
    <property type="match status" value="1"/>
</dbReference>
<evidence type="ECO:0000256" key="1">
    <source>
        <dbReference type="ARBA" id="ARBA00009460"/>
    </source>
</evidence>
<dbReference type="Proteomes" id="UP001208570">
    <property type="component" value="Unassembled WGS sequence"/>
</dbReference>
<name>A0AAD9JED5_9ANNE</name>
<dbReference type="FunFam" id="3.90.1200.10:FF:000003">
    <property type="entry name" value="fructosamine-3-kinase isoform X1"/>
    <property type="match status" value="1"/>
</dbReference>
<dbReference type="GO" id="GO:0005829">
    <property type="term" value="C:cytosol"/>
    <property type="evidence" value="ECO:0007669"/>
    <property type="project" value="UniProtKB-ARBA"/>
</dbReference>
<dbReference type="EMBL" id="JAODUP010000376">
    <property type="protein sequence ID" value="KAK2151078.1"/>
    <property type="molecule type" value="Genomic_DNA"/>
</dbReference>
<evidence type="ECO:0000256" key="4">
    <source>
        <dbReference type="ARBA" id="ARBA00022741"/>
    </source>
</evidence>
<dbReference type="GO" id="GO:0016301">
    <property type="term" value="F:kinase activity"/>
    <property type="evidence" value="ECO:0007669"/>
    <property type="project" value="UniProtKB-UniRule"/>
</dbReference>
<comment type="catalytic activity">
    <reaction evidence="7">
        <text>N(6)-D-ribulosyl-L-lysyl-[protein] + ATP = N(6)-(3-O-phospho-D-ribulosyl)-L-lysyl-[protein] + ADP + H(+)</text>
        <dbReference type="Rhea" id="RHEA:48432"/>
        <dbReference type="Rhea" id="RHEA-COMP:12103"/>
        <dbReference type="Rhea" id="RHEA-COMP:12104"/>
        <dbReference type="ChEBI" id="CHEBI:15378"/>
        <dbReference type="ChEBI" id="CHEBI:30616"/>
        <dbReference type="ChEBI" id="CHEBI:90418"/>
        <dbReference type="ChEBI" id="CHEBI:90420"/>
        <dbReference type="ChEBI" id="CHEBI:456216"/>
        <dbReference type="EC" id="2.7.1.172"/>
    </reaction>
    <physiologicalReaction direction="left-to-right" evidence="7">
        <dbReference type="Rhea" id="RHEA:48433"/>
    </physiologicalReaction>
</comment>
<accession>A0AAD9JED5</accession>
<keyword evidence="4" id="KW-0547">Nucleotide-binding</keyword>
<evidence type="ECO:0000256" key="7">
    <source>
        <dbReference type="ARBA" id="ARBA00048655"/>
    </source>
</evidence>
<dbReference type="Gene3D" id="3.90.1200.10">
    <property type="match status" value="1"/>
</dbReference>
<dbReference type="GO" id="GO:0102193">
    <property type="term" value="F:protein-ribulosamine 3-kinase activity"/>
    <property type="evidence" value="ECO:0007669"/>
    <property type="project" value="UniProtKB-EC"/>
</dbReference>
<evidence type="ECO:0000256" key="2">
    <source>
        <dbReference type="ARBA" id="ARBA00011961"/>
    </source>
</evidence>
<dbReference type="GO" id="GO:0005524">
    <property type="term" value="F:ATP binding"/>
    <property type="evidence" value="ECO:0007669"/>
    <property type="project" value="UniProtKB-KW"/>
</dbReference>
<evidence type="ECO:0000256" key="3">
    <source>
        <dbReference type="ARBA" id="ARBA00022679"/>
    </source>
</evidence>
<dbReference type="Gene3D" id="3.30.200.20">
    <property type="entry name" value="Phosphorylase Kinase, domain 1"/>
    <property type="match status" value="1"/>
</dbReference>
<reference evidence="10" key="1">
    <citation type="journal article" date="2023" name="Mol. Biol. Evol.">
        <title>Third-Generation Sequencing Reveals the Adaptive Role of the Epigenome in Three Deep-Sea Polychaetes.</title>
        <authorList>
            <person name="Perez M."/>
            <person name="Aroh O."/>
            <person name="Sun Y."/>
            <person name="Lan Y."/>
            <person name="Juniper S.K."/>
            <person name="Young C.R."/>
            <person name="Angers B."/>
            <person name="Qian P.Y."/>
        </authorList>
    </citation>
    <scope>NUCLEOTIDE SEQUENCE</scope>
    <source>
        <strain evidence="10">P08H-3</strain>
    </source>
</reference>
<dbReference type="AlphaFoldDB" id="A0AAD9JED5"/>
<evidence type="ECO:0000256" key="8">
    <source>
        <dbReference type="ARBA" id="ARBA00050767"/>
    </source>
</evidence>
<evidence type="ECO:0000313" key="10">
    <source>
        <dbReference type="EMBL" id="KAK2151078.1"/>
    </source>
</evidence>
<evidence type="ECO:0000313" key="11">
    <source>
        <dbReference type="Proteomes" id="UP001208570"/>
    </source>
</evidence>
<dbReference type="Pfam" id="PF03881">
    <property type="entry name" value="Fructosamin_kin"/>
    <property type="match status" value="1"/>
</dbReference>
<keyword evidence="3 9" id="KW-0808">Transferase</keyword>
<comment type="similarity">
    <text evidence="1 9">Belongs to the fructosamine kinase family.</text>
</comment>
<comment type="catalytic activity">
    <reaction evidence="8">
        <text>N(6)-(D-psicosyl)-L-lysyl-[protein] + ATP = N(6)-(3-O-phospho-D-psicosyl)-L-lysyl-[protein] + ADP + H(+)</text>
        <dbReference type="Rhea" id="RHEA:61392"/>
        <dbReference type="Rhea" id="RHEA-COMP:15796"/>
        <dbReference type="Rhea" id="RHEA-COMP:15797"/>
        <dbReference type="ChEBI" id="CHEBI:15378"/>
        <dbReference type="ChEBI" id="CHEBI:30616"/>
        <dbReference type="ChEBI" id="CHEBI:144621"/>
        <dbReference type="ChEBI" id="CHEBI:144622"/>
        <dbReference type="ChEBI" id="CHEBI:456216"/>
    </reaction>
    <physiologicalReaction direction="left-to-right" evidence="8">
        <dbReference type="Rhea" id="RHEA:61393"/>
    </physiologicalReaction>
</comment>
<comment type="caution">
    <text evidence="10">The sequence shown here is derived from an EMBL/GenBank/DDBJ whole genome shotgun (WGS) entry which is preliminary data.</text>
</comment>
<gene>
    <name evidence="10" type="ORF">LSH36_376g03003</name>
</gene>
<dbReference type="EC" id="2.7.1.172" evidence="2"/>
<dbReference type="PIRSF" id="PIRSF006221">
    <property type="entry name" value="Ketosamine-3-kinase"/>
    <property type="match status" value="1"/>
</dbReference>